<dbReference type="PANTHER" id="PTHR43194">
    <property type="entry name" value="HYDROLASE ALPHA/BETA FOLD FAMILY"/>
    <property type="match status" value="1"/>
</dbReference>
<dbReference type="PANTHER" id="PTHR43194:SF2">
    <property type="entry name" value="PEROXISOMAL MEMBRANE PROTEIN LPX1"/>
    <property type="match status" value="1"/>
</dbReference>
<dbReference type="eggNOG" id="COG0596">
    <property type="taxonomic scope" value="Bacteria"/>
</dbReference>
<dbReference type="ESTHER" id="9gamm-q1ucw4">
    <property type="family name" value="6_AlphaBeta_hydrolase"/>
</dbReference>
<dbReference type="Pfam" id="PF12697">
    <property type="entry name" value="Abhydrolase_6"/>
    <property type="match status" value="1"/>
</dbReference>
<dbReference type="Gene3D" id="3.40.50.1820">
    <property type="entry name" value="alpha/beta hydrolase"/>
    <property type="match status" value="1"/>
</dbReference>
<dbReference type="SUPFAM" id="SSF53474">
    <property type="entry name" value="alpha/beta-Hydrolases"/>
    <property type="match status" value="1"/>
</dbReference>
<evidence type="ECO:0000259" key="1">
    <source>
        <dbReference type="Pfam" id="PF12697"/>
    </source>
</evidence>
<dbReference type="STRING" id="349106.PsycPRwf_0998"/>
<dbReference type="InterPro" id="IPR050228">
    <property type="entry name" value="Carboxylesterase_BioH"/>
</dbReference>
<sequence>MQTFDRTITLDGKKARYYDLSDLAHKTANLPLAPAHFYGGNGFTTGVYLPLLTKLSEQFTITSLALRGYWHDLPTVKKLTREEDADILIDFLEKTQDKPIVGIGHSQGATATAIAAAKRPELFSELYLIEPVTFTKSQTQMMNAAPDEVKITQEPFKSTRAKQADWESINAYYDYLRAHRAFKRINDAHLYEFAKHSLVQNKPGHYRLMFAPEQELASYFDTPFVTDALQDLNALSLCYTIIVGKPSLFISDEVRKVWQQLVPADRIIELSDNGHLLPMEAPEQCASLIIQRFNKGIASTLSS</sequence>
<name>A5WE57_PSYWF</name>
<keyword evidence="2" id="KW-0378">Hydrolase</keyword>
<dbReference type="KEGG" id="prw:PsycPRwf_0998"/>
<dbReference type="InterPro" id="IPR029058">
    <property type="entry name" value="AB_hydrolase_fold"/>
</dbReference>
<feature type="domain" description="AB hydrolase-1" evidence="1">
    <location>
        <begin position="41"/>
        <end position="287"/>
    </location>
</feature>
<dbReference type="EMBL" id="CP000713">
    <property type="protein sequence ID" value="ABQ93948.1"/>
    <property type="molecule type" value="Genomic_DNA"/>
</dbReference>
<protein>
    <submittedName>
        <fullName evidence="2">Alpha/beta hydrolase fold protein</fullName>
    </submittedName>
</protein>
<dbReference type="AlphaFoldDB" id="A5WE57"/>
<reference evidence="2" key="1">
    <citation type="submission" date="2007-05" db="EMBL/GenBank/DDBJ databases">
        <title>Complete sequence of chromosome of Psychrobacter sp. PRwf-1.</title>
        <authorList>
            <consortium name="US DOE Joint Genome Institute"/>
            <person name="Copeland A."/>
            <person name="Lucas S."/>
            <person name="Lapidus A."/>
            <person name="Barry K."/>
            <person name="Detter J.C."/>
            <person name="Glavina del Rio T."/>
            <person name="Hammon N."/>
            <person name="Israni S."/>
            <person name="Dalin E."/>
            <person name="Tice H."/>
            <person name="Pitluck S."/>
            <person name="Chain P."/>
            <person name="Malfatti S."/>
            <person name="Shin M."/>
            <person name="Vergez L."/>
            <person name="Schmutz J."/>
            <person name="Larimer F."/>
            <person name="Land M."/>
            <person name="Hauser L."/>
            <person name="Kyrpides N."/>
            <person name="Kim E."/>
            <person name="Tiedje J."/>
            <person name="Richardson P."/>
        </authorList>
    </citation>
    <scope>NUCLEOTIDE SEQUENCE [LARGE SCALE GENOMIC DNA]</scope>
    <source>
        <strain evidence="2">PRwf-1</strain>
    </source>
</reference>
<dbReference type="InterPro" id="IPR000073">
    <property type="entry name" value="AB_hydrolase_1"/>
</dbReference>
<gene>
    <name evidence="2" type="ordered locus">PsycPRwf_0998</name>
</gene>
<dbReference type="HOGENOM" id="CLU_020336_22_0_6"/>
<accession>A5WE57</accession>
<organism evidence="2">
    <name type="scientific">Psychrobacter sp. (strain PRwf-1)</name>
    <dbReference type="NCBI Taxonomy" id="349106"/>
    <lineage>
        <taxon>Bacteria</taxon>
        <taxon>Pseudomonadati</taxon>
        <taxon>Pseudomonadota</taxon>
        <taxon>Gammaproteobacteria</taxon>
        <taxon>Moraxellales</taxon>
        <taxon>Moraxellaceae</taxon>
        <taxon>Psychrobacter</taxon>
    </lineage>
</organism>
<evidence type="ECO:0000313" key="2">
    <source>
        <dbReference type="EMBL" id="ABQ93948.1"/>
    </source>
</evidence>
<dbReference type="GO" id="GO:0016787">
    <property type="term" value="F:hydrolase activity"/>
    <property type="evidence" value="ECO:0007669"/>
    <property type="project" value="UniProtKB-KW"/>
</dbReference>
<proteinExistence type="predicted"/>